<feature type="region of interest" description="Disordered" evidence="2">
    <location>
        <begin position="1"/>
        <end position="23"/>
    </location>
</feature>
<dbReference type="PANTHER" id="PTHR46797:SF1">
    <property type="entry name" value="METHYLPHOSPHONATE SYNTHASE"/>
    <property type="match status" value="1"/>
</dbReference>
<organism evidence="4">
    <name type="scientific">Lysobacter firmicutimachus</name>
    <dbReference type="NCBI Taxonomy" id="1792846"/>
    <lineage>
        <taxon>Bacteria</taxon>
        <taxon>Pseudomonadati</taxon>
        <taxon>Pseudomonadota</taxon>
        <taxon>Gammaproteobacteria</taxon>
        <taxon>Lysobacterales</taxon>
        <taxon>Lysobacteraceae</taxon>
        <taxon>Lysobacter</taxon>
    </lineage>
</organism>
<proteinExistence type="predicted"/>
<dbReference type="InterPro" id="IPR010982">
    <property type="entry name" value="Lambda_DNA-bd_dom_sf"/>
</dbReference>
<dbReference type="Gene3D" id="1.10.260.40">
    <property type="entry name" value="lambda repressor-like DNA-binding domains"/>
    <property type="match status" value="1"/>
</dbReference>
<dbReference type="RefSeq" id="WP_363799811.1">
    <property type="nucleotide sequence ID" value="NZ_CP159925.1"/>
</dbReference>
<evidence type="ECO:0000313" key="4">
    <source>
        <dbReference type="EMBL" id="XCO76453.1"/>
    </source>
</evidence>
<dbReference type="GO" id="GO:0005829">
    <property type="term" value="C:cytosol"/>
    <property type="evidence" value="ECO:0007669"/>
    <property type="project" value="TreeGrafter"/>
</dbReference>
<dbReference type="GO" id="GO:0003700">
    <property type="term" value="F:DNA-binding transcription factor activity"/>
    <property type="evidence" value="ECO:0007669"/>
    <property type="project" value="TreeGrafter"/>
</dbReference>
<dbReference type="EMBL" id="CP159925">
    <property type="protein sequence ID" value="XCO76453.1"/>
    <property type="molecule type" value="Genomic_DNA"/>
</dbReference>
<dbReference type="InterPro" id="IPR050807">
    <property type="entry name" value="TransReg_Diox_bact_type"/>
</dbReference>
<dbReference type="SMART" id="SM00530">
    <property type="entry name" value="HTH_XRE"/>
    <property type="match status" value="1"/>
</dbReference>
<gene>
    <name evidence="4" type="ORF">ABU614_06610</name>
</gene>
<dbReference type="SUPFAM" id="SSF47413">
    <property type="entry name" value="lambda repressor-like DNA-binding domains"/>
    <property type="match status" value="1"/>
</dbReference>
<dbReference type="AlphaFoldDB" id="A0AAU8MYY8"/>
<dbReference type="CDD" id="cd00093">
    <property type="entry name" value="HTH_XRE"/>
    <property type="match status" value="1"/>
</dbReference>
<evidence type="ECO:0000256" key="1">
    <source>
        <dbReference type="ARBA" id="ARBA00023125"/>
    </source>
</evidence>
<protein>
    <submittedName>
        <fullName evidence="4">Helix-turn-helix transcriptional regulator</fullName>
    </submittedName>
</protein>
<name>A0AAU8MYY8_9GAMM</name>
<evidence type="ECO:0000259" key="3">
    <source>
        <dbReference type="PROSITE" id="PS50943"/>
    </source>
</evidence>
<accession>A0AAU8MYY8</accession>
<keyword evidence="1" id="KW-0238">DNA-binding</keyword>
<sequence length="106" mass="11756">MSKKTANPPRRVPAKVPAPKRRKAPDELLKAVGARIREVRLERGLSQDQLAYAIPLDRAHVGLIESGKTAPTVRTLVKFAVALECEVGDLVPYVEDLLPYADWLED</sequence>
<evidence type="ECO:0000256" key="2">
    <source>
        <dbReference type="SAM" id="MobiDB-lite"/>
    </source>
</evidence>
<dbReference type="Pfam" id="PF01381">
    <property type="entry name" value="HTH_3"/>
    <property type="match status" value="1"/>
</dbReference>
<dbReference type="PANTHER" id="PTHR46797">
    <property type="entry name" value="HTH-TYPE TRANSCRIPTIONAL REGULATOR"/>
    <property type="match status" value="1"/>
</dbReference>
<dbReference type="GO" id="GO:0003677">
    <property type="term" value="F:DNA binding"/>
    <property type="evidence" value="ECO:0007669"/>
    <property type="project" value="UniProtKB-KW"/>
</dbReference>
<feature type="domain" description="HTH cro/C1-type" evidence="3">
    <location>
        <begin position="36"/>
        <end position="90"/>
    </location>
</feature>
<dbReference type="InterPro" id="IPR001387">
    <property type="entry name" value="Cro/C1-type_HTH"/>
</dbReference>
<dbReference type="PROSITE" id="PS50943">
    <property type="entry name" value="HTH_CROC1"/>
    <property type="match status" value="1"/>
</dbReference>
<reference evidence="4" key="1">
    <citation type="submission" date="2024-06" db="EMBL/GenBank/DDBJ databases">
        <authorList>
            <person name="Li S."/>
        </authorList>
    </citation>
    <scope>NUCLEOTIDE SEQUENCE</scope>
    <source>
        <strain evidence="4">SR10</strain>
    </source>
</reference>